<dbReference type="Proteomes" id="UP000465609">
    <property type="component" value="Plasmid pJCM15296"/>
</dbReference>
<name>A0ABN5Z1Y9_9MYCO</name>
<organism evidence="1 2">
    <name type="scientific">Mycolicibacterium aubagnense</name>
    <dbReference type="NCBI Taxonomy" id="319707"/>
    <lineage>
        <taxon>Bacteria</taxon>
        <taxon>Bacillati</taxon>
        <taxon>Actinomycetota</taxon>
        <taxon>Actinomycetes</taxon>
        <taxon>Mycobacteriales</taxon>
        <taxon>Mycobacteriaceae</taxon>
        <taxon>Mycolicibacterium</taxon>
    </lineage>
</organism>
<evidence type="ECO:0000313" key="1">
    <source>
        <dbReference type="EMBL" id="BBX88186.1"/>
    </source>
</evidence>
<evidence type="ECO:0000313" key="2">
    <source>
        <dbReference type="Proteomes" id="UP000465609"/>
    </source>
</evidence>
<geneLocation type="plasmid" evidence="1 2">
    <name>pJCM15296</name>
</geneLocation>
<sequence length="125" mass="12887">MMLGWGPQMTMAFGGAVGSDDRCRATLEAFIGTPVEVAGPGVLRAQLSSGDMIGVCALDTAGRPTASTADAIAGWRAYLLARAGSQLRFRAQSEVYRSDVGAILDAVSGVLNPPTPRPHLVTAAV</sequence>
<gene>
    <name evidence="1" type="ORF">MAUB_63870</name>
</gene>
<keyword evidence="2" id="KW-1185">Reference proteome</keyword>
<dbReference type="EMBL" id="AP022578">
    <property type="protein sequence ID" value="BBX88186.1"/>
    <property type="molecule type" value="Genomic_DNA"/>
</dbReference>
<protein>
    <submittedName>
        <fullName evidence="1">Uncharacterized protein</fullName>
    </submittedName>
</protein>
<reference evidence="1 2" key="1">
    <citation type="journal article" date="2019" name="Emerg. Microbes Infect.">
        <title>Comprehensive subspecies identification of 175 nontuberculous mycobacteria species based on 7547 genomic profiles.</title>
        <authorList>
            <person name="Matsumoto Y."/>
            <person name="Kinjo T."/>
            <person name="Motooka D."/>
            <person name="Nabeya D."/>
            <person name="Jung N."/>
            <person name="Uechi K."/>
            <person name="Horii T."/>
            <person name="Iida T."/>
            <person name="Fujita J."/>
            <person name="Nakamura S."/>
        </authorList>
    </citation>
    <scope>NUCLEOTIDE SEQUENCE [LARGE SCALE GENOMIC DNA]</scope>
    <source>
        <strain evidence="1 2">JCM 15296</strain>
        <plasmid evidence="1">pJCM15296</plasmid>
    </source>
</reference>
<proteinExistence type="predicted"/>
<accession>A0ABN5Z1Y9</accession>
<keyword evidence="1" id="KW-0614">Plasmid</keyword>